<name>A0A5Q2RBB6_9ACTN</name>
<proteinExistence type="predicted"/>
<organism evidence="2 3">
    <name type="scientific">Actinomarinicola tropica</name>
    <dbReference type="NCBI Taxonomy" id="2789776"/>
    <lineage>
        <taxon>Bacteria</taxon>
        <taxon>Bacillati</taxon>
        <taxon>Actinomycetota</taxon>
        <taxon>Acidimicrobiia</taxon>
        <taxon>Acidimicrobiales</taxon>
        <taxon>Iamiaceae</taxon>
        <taxon>Actinomarinicola</taxon>
    </lineage>
</organism>
<evidence type="ECO:0000256" key="1">
    <source>
        <dbReference type="SAM" id="MobiDB-lite"/>
    </source>
</evidence>
<evidence type="ECO:0000313" key="3">
    <source>
        <dbReference type="Proteomes" id="UP000334019"/>
    </source>
</evidence>
<dbReference type="KEGG" id="atq:GH723_03045"/>
<keyword evidence="3" id="KW-1185">Reference proteome</keyword>
<dbReference type="RefSeq" id="WP_153758265.1">
    <property type="nucleotide sequence ID" value="NZ_CP045851.1"/>
</dbReference>
<gene>
    <name evidence="2" type="ORF">GH723_03045</name>
</gene>
<dbReference type="EMBL" id="CP045851">
    <property type="protein sequence ID" value="QGG94159.1"/>
    <property type="molecule type" value="Genomic_DNA"/>
</dbReference>
<protein>
    <submittedName>
        <fullName evidence="2">Uncharacterized protein</fullName>
    </submittedName>
</protein>
<feature type="compositionally biased region" description="Basic and acidic residues" evidence="1">
    <location>
        <begin position="14"/>
        <end position="31"/>
    </location>
</feature>
<reference evidence="2 3" key="1">
    <citation type="submission" date="2019-11" db="EMBL/GenBank/DDBJ databases">
        <authorList>
            <person name="He Y."/>
        </authorList>
    </citation>
    <scope>NUCLEOTIDE SEQUENCE [LARGE SCALE GENOMIC DNA]</scope>
    <source>
        <strain evidence="2 3">SCSIO 58843</strain>
    </source>
</reference>
<feature type="region of interest" description="Disordered" evidence="1">
    <location>
        <begin position="14"/>
        <end position="53"/>
    </location>
</feature>
<evidence type="ECO:0000313" key="2">
    <source>
        <dbReference type="EMBL" id="QGG94159.1"/>
    </source>
</evidence>
<accession>A0A5Q2RBB6</accession>
<dbReference type="AlphaFoldDB" id="A0A5Q2RBB6"/>
<dbReference type="Proteomes" id="UP000334019">
    <property type="component" value="Chromosome"/>
</dbReference>
<sequence>MTCAPGGCGCGHEHDGHQHGGHDDDSQHDTSHGAGCCGDPAVNADNPKPAEKA</sequence>